<evidence type="ECO:0000256" key="11">
    <source>
        <dbReference type="SAM" id="Coils"/>
    </source>
</evidence>
<evidence type="ECO:0000256" key="1">
    <source>
        <dbReference type="ARBA" id="ARBA00007472"/>
    </source>
</evidence>
<keyword evidence="3 10" id="KW-0999">Mitochondrion inner membrane</keyword>
<dbReference type="FunCoup" id="L0P9L3">
    <property type="interactions" value="49"/>
</dbReference>
<sequence length="226" mass="26719">MKNCICWALMGSASVKEKLNWLTGYTKIEQLKNQIHEQEILLKEARIETKEAKRRHTLAVQQRLKLQQEVNELLQRKHLWTPMDLEKFTSLYRNDHVNEQEEQSAYKHLIECEEKLDELQVQLLNFMLTRYHEEQIWSDKIRHTSTWGTWIIQLGLEPRKRRRLIHDLEQHDLSANQMMFQVPKESLEISDDLSSLTSGRFQVSVTPTTLSFLCLSSALIGVTFKT</sequence>
<dbReference type="PANTHER" id="PTHR31961">
    <property type="entry name" value="SENSITIVE TO HIGH EXPRESSION PROTEIN 9, MITOCHONDRIAL"/>
    <property type="match status" value="1"/>
</dbReference>
<dbReference type="AlphaFoldDB" id="L0P9L3"/>
<evidence type="ECO:0000313" key="12">
    <source>
        <dbReference type="EMBL" id="CCJ28315.1"/>
    </source>
</evidence>
<dbReference type="PANTHER" id="PTHR31961:SF3">
    <property type="entry name" value="SENSITIVE TO HIGH EXPRESSION PROTEIN 9, MITOCHONDRIAL"/>
    <property type="match status" value="1"/>
</dbReference>
<dbReference type="InParanoid" id="L0P9L3"/>
<evidence type="ECO:0000313" key="13">
    <source>
        <dbReference type="Proteomes" id="UP000010422"/>
    </source>
</evidence>
<evidence type="ECO:0000256" key="7">
    <source>
        <dbReference type="ARBA" id="ARBA00023128"/>
    </source>
</evidence>
<evidence type="ECO:0000256" key="4">
    <source>
        <dbReference type="ARBA" id="ARBA00022946"/>
    </source>
</evidence>
<comment type="caution">
    <text evidence="12">The sequence shown here is derived from an EMBL/GenBank/DDBJ whole genome shotgun (WGS) entry which is preliminary data.</text>
</comment>
<evidence type="ECO:0000256" key="6">
    <source>
        <dbReference type="ARBA" id="ARBA00023054"/>
    </source>
</evidence>
<evidence type="ECO:0000256" key="8">
    <source>
        <dbReference type="ARBA" id="ARBA00023136"/>
    </source>
</evidence>
<evidence type="ECO:0000256" key="3">
    <source>
        <dbReference type="ARBA" id="ARBA00022792"/>
    </source>
</evidence>
<name>L0P9L3_PNEJI</name>
<keyword evidence="6 11" id="KW-0175">Coiled coil</keyword>
<comment type="function">
    <text evidence="9">Required for the maintenance of the structure of the mitochondrial inner membrane. Involved in mitochondrial morphology. Causes growth arrest when highly overexpressed.</text>
</comment>
<dbReference type="Pfam" id="PF05546">
    <property type="entry name" value="She9_MDM33"/>
    <property type="match status" value="1"/>
</dbReference>
<accession>L0P9L3</accession>
<keyword evidence="2" id="KW-0812">Transmembrane</keyword>
<comment type="similarity">
    <text evidence="1 10">Belongs to the SHE9 family.</text>
</comment>
<evidence type="ECO:0000256" key="2">
    <source>
        <dbReference type="ARBA" id="ARBA00022692"/>
    </source>
</evidence>
<organism evidence="13">
    <name type="scientific">Pneumocystis jirovecii</name>
    <name type="common">Human pneumocystis pneumonia agent</name>
    <dbReference type="NCBI Taxonomy" id="42068"/>
    <lineage>
        <taxon>Eukaryota</taxon>
        <taxon>Fungi</taxon>
        <taxon>Dikarya</taxon>
        <taxon>Ascomycota</taxon>
        <taxon>Taphrinomycotina</taxon>
        <taxon>Pneumocystomycetes</taxon>
        <taxon>Pneumocystaceae</taxon>
        <taxon>Pneumocystis</taxon>
    </lineage>
</organism>
<gene>
    <name evidence="12" type="ORF">PNEJI1_002961</name>
</gene>
<keyword evidence="7 10" id="KW-0496">Mitochondrion</keyword>
<proteinExistence type="inferred from homology"/>
<reference evidence="12 13" key="1">
    <citation type="journal article" date="2012" name="MBio">
        <title>De novo assembly of the Pneumocystis jirovecii genome from a single bronchoalveolar lavage fluid specimen from a patient.</title>
        <authorList>
            <person name="Cisse O.H."/>
            <person name="Pagni M."/>
            <person name="Hauser P.M."/>
        </authorList>
    </citation>
    <scope>NUCLEOTIDE SEQUENCE [LARGE SCALE GENOMIC DNA]</scope>
    <source>
        <strain evidence="12 13">SE8</strain>
    </source>
</reference>
<feature type="coiled-coil region" evidence="11">
    <location>
        <begin position="28"/>
        <end position="55"/>
    </location>
</feature>
<evidence type="ECO:0000256" key="5">
    <source>
        <dbReference type="ARBA" id="ARBA00022989"/>
    </source>
</evidence>
<dbReference type="VEuPathDB" id="FungiDB:PNEJI1_002961"/>
<dbReference type="EMBL" id="CAKM01000054">
    <property type="protein sequence ID" value="CCJ28315.1"/>
    <property type="molecule type" value="Genomic_DNA"/>
</dbReference>
<comment type="subcellular location">
    <subcellularLocation>
        <location evidence="10">Mitochondrion inner membrane</location>
        <topology evidence="10">Multi-pass membrane protein</topology>
    </subcellularLocation>
</comment>
<evidence type="ECO:0000256" key="10">
    <source>
        <dbReference type="RuleBase" id="RU364128"/>
    </source>
</evidence>
<dbReference type="GO" id="GO:0007007">
    <property type="term" value="P:inner mitochondrial membrane organization"/>
    <property type="evidence" value="ECO:0007669"/>
    <property type="project" value="TreeGrafter"/>
</dbReference>
<dbReference type="STRING" id="1209962.L0P9L3"/>
<comment type="subunit">
    <text evidence="10">Homooligomer.</text>
</comment>
<dbReference type="GO" id="GO:0005743">
    <property type="term" value="C:mitochondrial inner membrane"/>
    <property type="evidence" value="ECO:0007669"/>
    <property type="project" value="UniProtKB-SubCell"/>
</dbReference>
<evidence type="ECO:0000256" key="9">
    <source>
        <dbReference type="ARBA" id="ARBA00024807"/>
    </source>
</evidence>
<keyword evidence="5" id="KW-1133">Transmembrane helix</keyword>
<dbReference type="Proteomes" id="UP000010422">
    <property type="component" value="Unassembled WGS sequence"/>
</dbReference>
<keyword evidence="4 10" id="KW-0809">Transit peptide</keyword>
<dbReference type="InterPro" id="IPR008839">
    <property type="entry name" value="MDM33_fungi"/>
</dbReference>
<keyword evidence="8" id="KW-0472">Membrane</keyword>
<protein>
    <recommendedName>
        <fullName evidence="10">Sensitive to high expression protein 9, mitochondrial</fullName>
    </recommendedName>
</protein>